<dbReference type="AlphaFoldDB" id="A0A0N7JHF1"/>
<dbReference type="STRING" id="69395.AQ619_07540"/>
<feature type="domain" description="O-GlcNAc transferase C-terminal" evidence="9">
    <location>
        <begin position="352"/>
        <end position="537"/>
    </location>
</feature>
<evidence type="ECO:0000313" key="10">
    <source>
        <dbReference type="EMBL" id="ALL13218.1"/>
    </source>
</evidence>
<keyword evidence="7 8" id="KW-0802">TPR repeat</keyword>
<dbReference type="InterPro" id="IPR011990">
    <property type="entry name" value="TPR-like_helical_dom_sf"/>
</dbReference>
<accession>A0A0N7JHF1</accession>
<evidence type="ECO:0000256" key="7">
    <source>
        <dbReference type="ARBA" id="ARBA00022803"/>
    </source>
</evidence>
<feature type="repeat" description="TPR" evidence="8">
    <location>
        <begin position="9"/>
        <end position="42"/>
    </location>
</feature>
<keyword evidence="6" id="KW-0677">Repeat</keyword>
<dbReference type="Pfam" id="PF14559">
    <property type="entry name" value="TPR_19"/>
    <property type="match status" value="1"/>
</dbReference>
<dbReference type="Gene3D" id="1.25.40.10">
    <property type="entry name" value="Tetratricopeptide repeat domain"/>
    <property type="match status" value="1"/>
</dbReference>
<proteinExistence type="inferred from homology"/>
<dbReference type="SUPFAM" id="SSF53756">
    <property type="entry name" value="UDP-Glycosyltransferase/glycogen phosphorylase"/>
    <property type="match status" value="1"/>
</dbReference>
<dbReference type="KEGG" id="chq:AQ619_07540"/>
<evidence type="ECO:0000256" key="1">
    <source>
        <dbReference type="ARBA" id="ARBA00004922"/>
    </source>
</evidence>
<dbReference type="Pfam" id="PF13844">
    <property type="entry name" value="Glyco_transf_41"/>
    <property type="match status" value="2"/>
</dbReference>
<evidence type="ECO:0000256" key="5">
    <source>
        <dbReference type="ARBA" id="ARBA00022679"/>
    </source>
</evidence>
<dbReference type="PANTHER" id="PTHR44998:SF1">
    <property type="entry name" value="UDP-N-ACETYLGLUCOSAMINE--PEPTIDE N-ACETYLGLUCOSAMINYLTRANSFERASE 110 KDA SUBUNIT"/>
    <property type="match status" value="1"/>
</dbReference>
<sequence length="549" mass="60599">MLRQDPANAAAMNGLGVLALERRDETAALRLFRRAVAVRPTFFEAHLNLARVLHHGNQLYEALAAAQTAAALRPDAPEIHRLLHTIYSSGGRPDLALPAIRRAHALDPDHPASLPSLVGVKRSSCDWSDFDQEDDRLRDLAATGHRLNPFTLLYTRADQAEQQACALVWAGAFELPHEQSFPSRPARSGDRLRLGYLSGDFHDHATSYLTAELFELHDRSRFEVYGYSYGPRDDTPIQARIRASFDHFRDLESFSSRDAAKAIHADQIDILIDLKGYTDRARPQILAYRSAPIQVNYLGFPGTMGASFVDYLIADPVTAPPGTEAYCTERLVRLPDGFQPNDSRRAAVGPVPPRDALGLPSAGFVFCALHAAYKITPAIFDIWMRLVQATPGSVIWLLGMNALQEDNLRREALARGVSDDRIVFAPRVPHAEHLARLQAADLMLDTLPVGAFTTASDALWAGLPLLTCLGTTAAGRGGASLVQAAGLPELVTDSLADYEQEAMQLARDPKRLQNLRDRLRQNRSTAPLFDIPRFVRQLEDAYLAMTPRP</sequence>
<dbReference type="SMART" id="SM00028">
    <property type="entry name" value="TPR"/>
    <property type="match status" value="3"/>
</dbReference>
<dbReference type="GO" id="GO:0097363">
    <property type="term" value="F:protein O-acetylglucosaminyltransferase activity"/>
    <property type="evidence" value="ECO:0007669"/>
    <property type="project" value="UniProtKB-EC"/>
</dbReference>
<protein>
    <recommendedName>
        <fullName evidence="3">protein O-GlcNAc transferase</fullName>
        <ecNumber evidence="3">2.4.1.255</ecNumber>
    </recommendedName>
</protein>
<dbReference type="PROSITE" id="PS50005">
    <property type="entry name" value="TPR"/>
    <property type="match status" value="1"/>
</dbReference>
<dbReference type="SUPFAM" id="SSF48452">
    <property type="entry name" value="TPR-like"/>
    <property type="match status" value="1"/>
</dbReference>
<dbReference type="Proteomes" id="UP000056905">
    <property type="component" value="Chromosome"/>
</dbReference>
<dbReference type="PANTHER" id="PTHR44998">
    <property type="match status" value="1"/>
</dbReference>
<keyword evidence="11" id="KW-1185">Reference proteome</keyword>
<keyword evidence="4" id="KW-0328">Glycosyltransferase</keyword>
<comment type="pathway">
    <text evidence="1">Protein modification; protein glycosylation.</text>
</comment>
<reference evidence="10 11" key="1">
    <citation type="submission" date="2015-10" db="EMBL/GenBank/DDBJ databases">
        <title>Conservation of the essential genome among Caulobacter and Brevundimonas species.</title>
        <authorList>
            <person name="Scott D."/>
            <person name="Ely B."/>
        </authorList>
    </citation>
    <scope>NUCLEOTIDE SEQUENCE [LARGE SCALE GENOMIC DNA]</scope>
    <source>
        <strain evidence="10 11">CB4</strain>
    </source>
</reference>
<comment type="similarity">
    <text evidence="2">Belongs to the glycosyltransferase 41 family. O-GlcNAc transferase subfamily.</text>
</comment>
<keyword evidence="5" id="KW-0808">Transferase</keyword>
<dbReference type="Gene3D" id="3.40.50.2000">
    <property type="entry name" value="Glycogen Phosphorylase B"/>
    <property type="match status" value="1"/>
</dbReference>
<evidence type="ECO:0000256" key="8">
    <source>
        <dbReference type="PROSITE-ProRule" id="PRU00339"/>
    </source>
</evidence>
<dbReference type="Gene3D" id="3.40.50.11380">
    <property type="match status" value="1"/>
</dbReference>
<evidence type="ECO:0000256" key="6">
    <source>
        <dbReference type="ARBA" id="ARBA00022737"/>
    </source>
</evidence>
<evidence type="ECO:0000259" key="9">
    <source>
        <dbReference type="Pfam" id="PF13844"/>
    </source>
</evidence>
<evidence type="ECO:0000256" key="3">
    <source>
        <dbReference type="ARBA" id="ARBA00011970"/>
    </source>
</evidence>
<dbReference type="InterPro" id="IPR019734">
    <property type="entry name" value="TPR_rpt"/>
</dbReference>
<dbReference type="EMBL" id="CP013002">
    <property type="protein sequence ID" value="ALL13218.1"/>
    <property type="molecule type" value="Genomic_DNA"/>
</dbReference>
<dbReference type="InterPro" id="IPR029489">
    <property type="entry name" value="OGT/SEC/SPY_C"/>
</dbReference>
<gene>
    <name evidence="10" type="ORF">AQ619_07540</name>
</gene>
<dbReference type="EC" id="2.4.1.255" evidence="3"/>
<evidence type="ECO:0000256" key="2">
    <source>
        <dbReference type="ARBA" id="ARBA00005386"/>
    </source>
</evidence>
<feature type="domain" description="O-GlcNAc transferase C-terminal" evidence="9">
    <location>
        <begin position="180"/>
        <end position="342"/>
    </location>
</feature>
<name>A0A0N7JHF1_9CAUL</name>
<evidence type="ECO:0000256" key="4">
    <source>
        <dbReference type="ARBA" id="ARBA00022676"/>
    </source>
</evidence>
<organism evidence="10 11">
    <name type="scientific">Caulobacter henricii</name>
    <dbReference type="NCBI Taxonomy" id="69395"/>
    <lineage>
        <taxon>Bacteria</taxon>
        <taxon>Pseudomonadati</taxon>
        <taxon>Pseudomonadota</taxon>
        <taxon>Alphaproteobacteria</taxon>
        <taxon>Caulobacterales</taxon>
        <taxon>Caulobacteraceae</taxon>
        <taxon>Caulobacter</taxon>
    </lineage>
</organism>
<evidence type="ECO:0000313" key="11">
    <source>
        <dbReference type="Proteomes" id="UP000056905"/>
    </source>
</evidence>